<reference evidence="1 2" key="1">
    <citation type="submission" date="2021-06" db="EMBL/GenBank/DDBJ databases">
        <authorList>
            <person name="Palmer J.M."/>
        </authorList>
    </citation>
    <scope>NUCLEOTIDE SEQUENCE [LARGE SCALE GENOMIC DNA]</scope>
    <source>
        <strain evidence="1 2">XC_2019</strain>
        <tissue evidence="1">Muscle</tissue>
    </source>
</reference>
<accession>A0ABV0Q610</accession>
<sequence length="122" mass="13575">MDDGEVHPARLVVAIIIYSLETLGHTHNTTSCLAPAPPPPLIYSANTLTWRHFINTVYGETGVCVCVCLCVCFSYNPRGQKLKFVSLSETHQFLHLFTQSINYIYILSLNIFTEGMPTLSAP</sequence>
<organism evidence="1 2">
    <name type="scientific">Xenoophorus captivus</name>
    <dbReference type="NCBI Taxonomy" id="1517983"/>
    <lineage>
        <taxon>Eukaryota</taxon>
        <taxon>Metazoa</taxon>
        <taxon>Chordata</taxon>
        <taxon>Craniata</taxon>
        <taxon>Vertebrata</taxon>
        <taxon>Euteleostomi</taxon>
        <taxon>Actinopterygii</taxon>
        <taxon>Neopterygii</taxon>
        <taxon>Teleostei</taxon>
        <taxon>Neoteleostei</taxon>
        <taxon>Acanthomorphata</taxon>
        <taxon>Ovalentaria</taxon>
        <taxon>Atherinomorphae</taxon>
        <taxon>Cyprinodontiformes</taxon>
        <taxon>Goodeidae</taxon>
        <taxon>Xenoophorus</taxon>
    </lineage>
</organism>
<gene>
    <name evidence="1" type="ORF">XENOCAPTIV_024442</name>
</gene>
<name>A0ABV0Q610_9TELE</name>
<keyword evidence="2" id="KW-1185">Reference proteome</keyword>
<evidence type="ECO:0000313" key="2">
    <source>
        <dbReference type="Proteomes" id="UP001434883"/>
    </source>
</evidence>
<protein>
    <submittedName>
        <fullName evidence="1">Uncharacterized protein</fullName>
    </submittedName>
</protein>
<evidence type="ECO:0000313" key="1">
    <source>
        <dbReference type="EMBL" id="MEQ2191237.1"/>
    </source>
</evidence>
<dbReference type="EMBL" id="JAHRIN010000569">
    <property type="protein sequence ID" value="MEQ2191237.1"/>
    <property type="molecule type" value="Genomic_DNA"/>
</dbReference>
<proteinExistence type="predicted"/>
<dbReference type="Proteomes" id="UP001434883">
    <property type="component" value="Unassembled WGS sequence"/>
</dbReference>
<comment type="caution">
    <text evidence="1">The sequence shown here is derived from an EMBL/GenBank/DDBJ whole genome shotgun (WGS) entry which is preliminary data.</text>
</comment>